<dbReference type="RefSeq" id="XP_033458370.1">
    <property type="nucleotide sequence ID" value="XM_033607838.1"/>
</dbReference>
<reference evidence="3" key="2">
    <citation type="submission" date="2020-04" db="EMBL/GenBank/DDBJ databases">
        <authorList>
            <consortium name="NCBI Genome Project"/>
        </authorList>
    </citation>
    <scope>NUCLEOTIDE SEQUENCE</scope>
    <source>
        <strain evidence="3">CBS 342.82</strain>
    </source>
</reference>
<dbReference type="InterPro" id="IPR022698">
    <property type="entry name" value="OrsD"/>
</dbReference>
<gene>
    <name evidence="3" type="ORF">K489DRAFT_411704</name>
</gene>
<proteinExistence type="predicted"/>
<evidence type="ECO:0000313" key="2">
    <source>
        <dbReference type="Proteomes" id="UP000504637"/>
    </source>
</evidence>
<dbReference type="GeneID" id="54365637"/>
<keyword evidence="2" id="KW-1185">Reference proteome</keyword>
<dbReference type="Proteomes" id="UP000504637">
    <property type="component" value="Unplaced"/>
</dbReference>
<accession>A0A6J3M1F7</accession>
<evidence type="ECO:0000313" key="3">
    <source>
        <dbReference type="RefSeq" id="XP_033458370.1"/>
    </source>
</evidence>
<reference evidence="3" key="1">
    <citation type="submission" date="2020-01" db="EMBL/GenBank/DDBJ databases">
        <authorList>
            <consortium name="DOE Joint Genome Institute"/>
            <person name="Haridas S."/>
            <person name="Albert R."/>
            <person name="Binder M."/>
            <person name="Bloem J."/>
            <person name="Labutti K."/>
            <person name="Salamov A."/>
            <person name="Andreopoulos B."/>
            <person name="Baker S.E."/>
            <person name="Barry K."/>
            <person name="Bills G."/>
            <person name="Bluhm B.H."/>
            <person name="Cannon C."/>
            <person name="Castanera R."/>
            <person name="Culley D.E."/>
            <person name="Daum C."/>
            <person name="Ezra D."/>
            <person name="Gonzalez J.B."/>
            <person name="Henrissat B."/>
            <person name="Kuo A."/>
            <person name="Liang C."/>
            <person name="Lipzen A."/>
            <person name="Lutzoni F."/>
            <person name="Magnuson J."/>
            <person name="Mondo S."/>
            <person name="Nolan M."/>
            <person name="Ohm R."/>
            <person name="Pangilinan J."/>
            <person name="Park H.-J."/>
            <person name="Ramirez L."/>
            <person name="Alfaro M."/>
            <person name="Sun H."/>
            <person name="Tritt A."/>
            <person name="Yoshinaga Y."/>
            <person name="Zwiers L.-H."/>
            <person name="Turgeon B.G."/>
            <person name="Goodwin S.B."/>
            <person name="Spatafora J.W."/>
            <person name="Crous P.W."/>
            <person name="Grigoriev I.V."/>
        </authorList>
    </citation>
    <scope>NUCLEOTIDE SEQUENCE</scope>
    <source>
        <strain evidence="3">CBS 342.82</strain>
    </source>
</reference>
<organism evidence="3">
    <name type="scientific">Dissoconium aciculare CBS 342.82</name>
    <dbReference type="NCBI Taxonomy" id="1314786"/>
    <lineage>
        <taxon>Eukaryota</taxon>
        <taxon>Fungi</taxon>
        <taxon>Dikarya</taxon>
        <taxon>Ascomycota</taxon>
        <taxon>Pezizomycotina</taxon>
        <taxon>Dothideomycetes</taxon>
        <taxon>Dothideomycetidae</taxon>
        <taxon>Mycosphaerellales</taxon>
        <taxon>Dissoconiaceae</taxon>
        <taxon>Dissoconium</taxon>
    </lineage>
</organism>
<dbReference type="Pfam" id="PF12013">
    <property type="entry name" value="OrsD"/>
    <property type="match status" value="1"/>
</dbReference>
<dbReference type="AlphaFoldDB" id="A0A6J3M1F7"/>
<reference evidence="3" key="3">
    <citation type="submission" date="2025-08" db="UniProtKB">
        <authorList>
            <consortium name="RefSeq"/>
        </authorList>
    </citation>
    <scope>IDENTIFICATION</scope>
    <source>
        <strain evidence="3">CBS 342.82</strain>
    </source>
</reference>
<name>A0A6J3M1F7_9PEZI</name>
<protein>
    <recommendedName>
        <fullName evidence="4">C2H2-type domain-containing protein</fullName>
    </recommendedName>
</protein>
<dbReference type="OrthoDB" id="5425274at2759"/>
<feature type="compositionally biased region" description="Basic and acidic residues" evidence="1">
    <location>
        <begin position="138"/>
        <end position="148"/>
    </location>
</feature>
<feature type="region of interest" description="Disordered" evidence="1">
    <location>
        <begin position="126"/>
        <end position="148"/>
    </location>
</feature>
<sequence>MRGAYSTAIWYNIIELFQKYFLHNQACQVIICKQCQYAVSPAHIQGHLQEKHKSTTVRQRVDIAAFVQRLPHVAQTPDKVKYPDASSPPIAGIPVYPNGHRCVFNVDGRECNVTYRERTGIQKHCKDQHNYQSTRAKGRPDFDAVHRPPWETNQPCQRLFRTGKWQKVFPVQVVPHAGPAVDIDHAAQGKAWMAKLFADFQQAQEDARTERTRYEPNPWLEHTGWERHLSNDHRRWITECVKAEPNVDKVQACLEDDAAPFAPESEQALSRACDGTIVLIRRSFQASRVEIVGRHALHCVNRRETGADNNNTPVRHFGLPCSITS</sequence>
<evidence type="ECO:0008006" key="4">
    <source>
        <dbReference type="Google" id="ProtNLM"/>
    </source>
</evidence>
<evidence type="ECO:0000256" key="1">
    <source>
        <dbReference type="SAM" id="MobiDB-lite"/>
    </source>
</evidence>